<evidence type="ECO:0000256" key="1">
    <source>
        <dbReference type="SAM" id="Phobius"/>
    </source>
</evidence>
<reference evidence="2" key="1">
    <citation type="submission" date="2021-07" db="EMBL/GenBank/DDBJ databases">
        <title>Draft genome of Mortierella alpina, strain LL118, isolated from an aspen leaf litter sample.</title>
        <authorList>
            <person name="Yang S."/>
            <person name="Vinatzer B.A."/>
        </authorList>
    </citation>
    <scope>NUCLEOTIDE SEQUENCE</scope>
    <source>
        <strain evidence="2">LL118</strain>
    </source>
</reference>
<dbReference type="Proteomes" id="UP000717515">
    <property type="component" value="Unassembled WGS sequence"/>
</dbReference>
<proteinExistence type="predicted"/>
<sequence length="178" mass="20482">MNYYAQDHYDTEADTTTLLQRSSTSSSVFKRVIDGENDDGKTCTGRSCCRHQERQIATPRTFSANDDCVDWLQDFEEIARANNWSSKVKLDIIPVYLEGKAVKTWFRDNQQEWGDFDSFKLAFDTRFKKDSSGQPVDAEVRKEQQQQRLWNLLGYLIVVSLPLVVSAIIFGLVRAILN</sequence>
<comment type="caution">
    <text evidence="2">The sequence shown here is derived from an EMBL/GenBank/DDBJ whole genome shotgun (WGS) entry which is preliminary data.</text>
</comment>
<evidence type="ECO:0000313" key="3">
    <source>
        <dbReference type="Proteomes" id="UP000717515"/>
    </source>
</evidence>
<protein>
    <submittedName>
        <fullName evidence="2">Uncharacterized protein</fullName>
    </submittedName>
</protein>
<gene>
    <name evidence="2" type="ORF">KVV02_004908</name>
</gene>
<dbReference type="AlphaFoldDB" id="A0A9P8CUY1"/>
<dbReference type="EMBL" id="JAIFTL010000481">
    <property type="protein sequence ID" value="KAG9319356.1"/>
    <property type="molecule type" value="Genomic_DNA"/>
</dbReference>
<keyword evidence="1" id="KW-1133">Transmembrane helix</keyword>
<accession>A0A9P8CUY1</accession>
<feature type="transmembrane region" description="Helical" evidence="1">
    <location>
        <begin position="152"/>
        <end position="177"/>
    </location>
</feature>
<keyword evidence="1" id="KW-0472">Membrane</keyword>
<name>A0A9P8CUY1_MORAP</name>
<organism evidence="2 3">
    <name type="scientific">Mortierella alpina</name>
    <name type="common">Oleaginous fungus</name>
    <name type="synonym">Mortierella renispora</name>
    <dbReference type="NCBI Taxonomy" id="64518"/>
    <lineage>
        <taxon>Eukaryota</taxon>
        <taxon>Fungi</taxon>
        <taxon>Fungi incertae sedis</taxon>
        <taxon>Mucoromycota</taxon>
        <taxon>Mortierellomycotina</taxon>
        <taxon>Mortierellomycetes</taxon>
        <taxon>Mortierellales</taxon>
        <taxon>Mortierellaceae</taxon>
        <taxon>Mortierella</taxon>
    </lineage>
</organism>
<evidence type="ECO:0000313" key="2">
    <source>
        <dbReference type="EMBL" id="KAG9319356.1"/>
    </source>
</evidence>
<keyword evidence="1" id="KW-0812">Transmembrane</keyword>